<keyword evidence="3" id="KW-0808">Transferase</keyword>
<accession>A0ABD3U995</accession>
<name>A0ABD3U995_9LAMI</name>
<evidence type="ECO:0000313" key="7">
    <source>
        <dbReference type="EMBL" id="KAL3844728.1"/>
    </source>
</evidence>
<protein>
    <submittedName>
        <fullName evidence="7">Uncharacterized protein</fullName>
    </submittedName>
</protein>
<dbReference type="GO" id="GO:0032259">
    <property type="term" value="P:methylation"/>
    <property type="evidence" value="ECO:0007669"/>
    <property type="project" value="UniProtKB-KW"/>
</dbReference>
<reference evidence="7 8" key="1">
    <citation type="submission" date="2024-12" db="EMBL/GenBank/DDBJ databases">
        <title>The unique morphological basis and parallel evolutionary history of personate flowers in Penstemon.</title>
        <authorList>
            <person name="Depatie T.H."/>
            <person name="Wessinger C.A."/>
        </authorList>
    </citation>
    <scope>NUCLEOTIDE SEQUENCE [LARGE SCALE GENOMIC DNA]</scope>
    <source>
        <strain evidence="7">WTNN_2</strain>
        <tissue evidence="7">Leaf</tissue>
    </source>
</reference>
<evidence type="ECO:0000256" key="1">
    <source>
        <dbReference type="ARBA" id="ARBA00007967"/>
    </source>
</evidence>
<evidence type="ECO:0000256" key="4">
    <source>
        <dbReference type="ARBA" id="ARBA00022723"/>
    </source>
</evidence>
<evidence type="ECO:0000256" key="5">
    <source>
        <dbReference type="ARBA" id="ARBA00022842"/>
    </source>
</evidence>
<organism evidence="7 8">
    <name type="scientific">Penstemon smallii</name>
    <dbReference type="NCBI Taxonomy" id="265156"/>
    <lineage>
        <taxon>Eukaryota</taxon>
        <taxon>Viridiplantae</taxon>
        <taxon>Streptophyta</taxon>
        <taxon>Embryophyta</taxon>
        <taxon>Tracheophyta</taxon>
        <taxon>Spermatophyta</taxon>
        <taxon>Magnoliopsida</taxon>
        <taxon>eudicotyledons</taxon>
        <taxon>Gunneridae</taxon>
        <taxon>Pentapetalae</taxon>
        <taxon>asterids</taxon>
        <taxon>lamiids</taxon>
        <taxon>Lamiales</taxon>
        <taxon>Plantaginaceae</taxon>
        <taxon>Cheloneae</taxon>
        <taxon>Penstemon</taxon>
    </lineage>
</organism>
<dbReference type="EMBL" id="JBJXBP010000002">
    <property type="protein sequence ID" value="KAL3844728.1"/>
    <property type="molecule type" value="Genomic_DNA"/>
</dbReference>
<dbReference type="GO" id="GO:0046872">
    <property type="term" value="F:metal ion binding"/>
    <property type="evidence" value="ECO:0007669"/>
    <property type="project" value="UniProtKB-KW"/>
</dbReference>
<proteinExistence type="inferred from homology"/>
<evidence type="ECO:0000256" key="3">
    <source>
        <dbReference type="ARBA" id="ARBA00022679"/>
    </source>
</evidence>
<gene>
    <name evidence="7" type="ORF">ACJIZ3_002131</name>
</gene>
<dbReference type="InterPro" id="IPR005299">
    <property type="entry name" value="MeTrfase_7"/>
</dbReference>
<feature type="region of interest" description="Disordered" evidence="6">
    <location>
        <begin position="1"/>
        <end position="24"/>
    </location>
</feature>
<feature type="compositionally biased region" description="Polar residues" evidence="6">
    <location>
        <begin position="15"/>
        <end position="24"/>
    </location>
</feature>
<keyword evidence="8" id="KW-1185">Reference proteome</keyword>
<comment type="similarity">
    <text evidence="1">Belongs to the methyltransferase superfamily. Type-7 methyltransferase family.</text>
</comment>
<dbReference type="InterPro" id="IPR042086">
    <property type="entry name" value="MeTrfase_capping"/>
</dbReference>
<evidence type="ECO:0000256" key="6">
    <source>
        <dbReference type="SAM" id="MobiDB-lite"/>
    </source>
</evidence>
<dbReference type="Gene3D" id="1.10.1200.270">
    <property type="entry name" value="Methyltransferase, alpha-helical capping domain"/>
    <property type="match status" value="1"/>
</dbReference>
<sequence>MDLEKVFHMKGGQGETSYSQNSSLQKKAADKVKHITSKNIGDMFIETKPKSLGIADLGCSSGPNTLSIIKELVHTIEKASRTIRQPVPELRVYLNDLPTNDFNTIFQALPDLHKELKKGRNRDDPPVYIAGYPGTFYGRLFPDNCLHFVYSSNSLHWLSKVPPGIYNEKGESVNKQSVYISEKSPAVVSEAYFEQFQEDLSLFLRSRSEELVSGGRMVLILLGRSGSNHVDRGNSFFWEILGRSLAILVTQGEIEEEKLDSYEVHFYAPSKEELEEEVRKEGSFKVEQFEMFEIEKDSGNCSSYGTAVAKTVRSIQESMVAHHFGEAILDKLFDQYGKLVDEELAKEDIKSITMVLVLTKL</sequence>
<dbReference type="Proteomes" id="UP001634393">
    <property type="component" value="Unassembled WGS sequence"/>
</dbReference>
<dbReference type="Gene3D" id="3.40.50.150">
    <property type="entry name" value="Vaccinia Virus protein VP39"/>
    <property type="match status" value="1"/>
</dbReference>
<dbReference type="GO" id="GO:0008168">
    <property type="term" value="F:methyltransferase activity"/>
    <property type="evidence" value="ECO:0007669"/>
    <property type="project" value="UniProtKB-KW"/>
</dbReference>
<dbReference type="SUPFAM" id="SSF53335">
    <property type="entry name" value="S-adenosyl-L-methionine-dependent methyltransferases"/>
    <property type="match status" value="1"/>
</dbReference>
<keyword evidence="4" id="KW-0479">Metal-binding</keyword>
<dbReference type="AlphaFoldDB" id="A0ABD3U995"/>
<keyword evidence="2" id="KW-0489">Methyltransferase</keyword>
<evidence type="ECO:0000313" key="8">
    <source>
        <dbReference type="Proteomes" id="UP001634393"/>
    </source>
</evidence>
<comment type="caution">
    <text evidence="7">The sequence shown here is derived from an EMBL/GenBank/DDBJ whole genome shotgun (WGS) entry which is preliminary data.</text>
</comment>
<dbReference type="InterPro" id="IPR029063">
    <property type="entry name" value="SAM-dependent_MTases_sf"/>
</dbReference>
<keyword evidence="5" id="KW-0460">Magnesium</keyword>
<dbReference type="Pfam" id="PF03492">
    <property type="entry name" value="Methyltransf_7"/>
    <property type="match status" value="1"/>
</dbReference>
<evidence type="ECO:0000256" key="2">
    <source>
        <dbReference type="ARBA" id="ARBA00022603"/>
    </source>
</evidence>
<dbReference type="PANTHER" id="PTHR31009">
    <property type="entry name" value="S-ADENOSYL-L-METHIONINE:CARBOXYL METHYLTRANSFERASE FAMILY PROTEIN"/>
    <property type="match status" value="1"/>
</dbReference>